<evidence type="ECO:0000259" key="1">
    <source>
        <dbReference type="Pfam" id="PF13622"/>
    </source>
</evidence>
<dbReference type="EMBL" id="JARVKM010000013">
    <property type="protein sequence ID" value="KAK9778913.1"/>
    <property type="molecule type" value="Genomic_DNA"/>
</dbReference>
<organism evidence="3 4">
    <name type="scientific">Seiridium cardinale</name>
    <dbReference type="NCBI Taxonomy" id="138064"/>
    <lineage>
        <taxon>Eukaryota</taxon>
        <taxon>Fungi</taxon>
        <taxon>Dikarya</taxon>
        <taxon>Ascomycota</taxon>
        <taxon>Pezizomycotina</taxon>
        <taxon>Sordariomycetes</taxon>
        <taxon>Xylariomycetidae</taxon>
        <taxon>Amphisphaeriales</taxon>
        <taxon>Sporocadaceae</taxon>
        <taxon>Seiridium</taxon>
    </lineage>
</organism>
<sequence>MASDAPDRLPALFSEAIKVVRLDSHTYEANLDEGFSIGAVPNGGYAASCMLAAASAHLSSRRQADLLTAHFEFPSRTSTGAAVIAIEDVKLGQQISILHLTLWQGGLLSQTPWVTPSLSRRSILGYVNFANLRTFTGMTMPTGYWETPAAELPSPMPDFQALKTEGRDEGWRLSKIPRSSAQTQRSLQRWQFYLPRNGPLTPGVCDMWIRLASGERITQGVLAYVVDSFPMDMNTFFASTEMRKLFYNAPKNPETSTEENHSEDKQRAGVWLPTVVMNLEVKKALPEDGVEWLAVRATSKQIQDGKFDLDLVVRDGEGELVALSSHVALILEMGRNTVKRKPSTESML</sequence>
<protein>
    <submittedName>
        <fullName evidence="3">Thioesterase-like protein TwmA</fullName>
    </submittedName>
</protein>
<feature type="domain" description="Acyl-CoA thioesterase-like N-terminal HotDog" evidence="1">
    <location>
        <begin position="33"/>
        <end position="109"/>
    </location>
</feature>
<evidence type="ECO:0000313" key="3">
    <source>
        <dbReference type="EMBL" id="KAK9778913.1"/>
    </source>
</evidence>
<dbReference type="Proteomes" id="UP001465668">
    <property type="component" value="Unassembled WGS sequence"/>
</dbReference>
<dbReference type="InterPro" id="IPR049449">
    <property type="entry name" value="TesB_ACOT8-like_N"/>
</dbReference>
<evidence type="ECO:0000313" key="4">
    <source>
        <dbReference type="Proteomes" id="UP001465668"/>
    </source>
</evidence>
<dbReference type="InterPro" id="IPR052389">
    <property type="entry name" value="Sec_Metab_Biosynth-Assoc"/>
</dbReference>
<dbReference type="SUPFAM" id="SSF54637">
    <property type="entry name" value="Thioesterase/thiol ester dehydrase-isomerase"/>
    <property type="match status" value="1"/>
</dbReference>
<dbReference type="Pfam" id="PF13622">
    <property type="entry name" value="4HBT_3"/>
    <property type="match status" value="1"/>
</dbReference>
<proteinExistence type="predicted"/>
<reference evidence="3 4" key="1">
    <citation type="submission" date="2024-02" db="EMBL/GenBank/DDBJ databases">
        <title>First draft genome assembly of two strains of Seiridium cardinale.</title>
        <authorList>
            <person name="Emiliani G."/>
            <person name="Scali E."/>
        </authorList>
    </citation>
    <scope>NUCLEOTIDE SEQUENCE [LARGE SCALE GENOMIC DNA]</scope>
    <source>
        <strain evidence="3 4">BM-138-000479</strain>
    </source>
</reference>
<dbReference type="Pfam" id="PF20789">
    <property type="entry name" value="4HBT_3C"/>
    <property type="match status" value="1"/>
</dbReference>
<dbReference type="InterPro" id="IPR049450">
    <property type="entry name" value="ACOT8-like_C"/>
</dbReference>
<dbReference type="PANTHER" id="PTHR38110">
    <property type="entry name" value="CHROMOSOME 23, WHOLE GENOME SHOTGUN SEQUENCE"/>
    <property type="match status" value="1"/>
</dbReference>
<dbReference type="InterPro" id="IPR042171">
    <property type="entry name" value="Acyl-CoA_hotdog"/>
</dbReference>
<dbReference type="Gene3D" id="2.40.160.210">
    <property type="entry name" value="Acyl-CoA thioesterase, double hotdog domain"/>
    <property type="match status" value="2"/>
</dbReference>
<evidence type="ECO:0000259" key="2">
    <source>
        <dbReference type="Pfam" id="PF20789"/>
    </source>
</evidence>
<name>A0ABR2XYM6_9PEZI</name>
<accession>A0ABR2XYM6</accession>
<feature type="domain" description="Acyl-CoA thioesterase-like C-terminal" evidence="2">
    <location>
        <begin position="183"/>
        <end position="330"/>
    </location>
</feature>
<comment type="caution">
    <text evidence="3">The sequence shown here is derived from an EMBL/GenBank/DDBJ whole genome shotgun (WGS) entry which is preliminary data.</text>
</comment>
<dbReference type="PANTHER" id="PTHR38110:SF1">
    <property type="entry name" value="THIOESTERASE DOMAIN-CONTAINING PROTEIN"/>
    <property type="match status" value="1"/>
</dbReference>
<keyword evidence="4" id="KW-1185">Reference proteome</keyword>
<gene>
    <name evidence="3" type="ORF">SCAR479_04149</name>
</gene>
<dbReference type="InterPro" id="IPR029069">
    <property type="entry name" value="HotDog_dom_sf"/>
</dbReference>